<name>A0A4V2PIP2_PSEEN</name>
<organism evidence="2 3">
    <name type="scientific">Pseudonocardia endophytica</name>
    <dbReference type="NCBI Taxonomy" id="401976"/>
    <lineage>
        <taxon>Bacteria</taxon>
        <taxon>Bacillati</taxon>
        <taxon>Actinomycetota</taxon>
        <taxon>Actinomycetes</taxon>
        <taxon>Pseudonocardiales</taxon>
        <taxon>Pseudonocardiaceae</taxon>
        <taxon>Pseudonocardia</taxon>
    </lineage>
</organism>
<comment type="caution">
    <text evidence="2">The sequence shown here is derived from an EMBL/GenBank/DDBJ whole genome shotgun (WGS) entry which is preliminary data.</text>
</comment>
<evidence type="ECO:0000313" key="2">
    <source>
        <dbReference type="EMBL" id="TCK25446.1"/>
    </source>
</evidence>
<dbReference type="Proteomes" id="UP000295560">
    <property type="component" value="Unassembled WGS sequence"/>
</dbReference>
<protein>
    <submittedName>
        <fullName evidence="2">Uncharacterized protein</fullName>
    </submittedName>
</protein>
<dbReference type="AlphaFoldDB" id="A0A4V2PIP2"/>
<dbReference type="EMBL" id="SMFZ01000001">
    <property type="protein sequence ID" value="TCK25446.1"/>
    <property type="molecule type" value="Genomic_DNA"/>
</dbReference>
<accession>A0A4V2PIP2</accession>
<gene>
    <name evidence="2" type="ORF">EV378_1254</name>
</gene>
<evidence type="ECO:0000313" key="3">
    <source>
        <dbReference type="Proteomes" id="UP000295560"/>
    </source>
</evidence>
<feature type="region of interest" description="Disordered" evidence="1">
    <location>
        <begin position="1"/>
        <end position="20"/>
    </location>
</feature>
<keyword evidence="3" id="KW-1185">Reference proteome</keyword>
<sequence>MASAVRQYGPNDPRTRAARDNWRGESYLAAVAAAVADAPPLSPDQRDRLAVLLRPAAVAAEQRPGVQAVAS</sequence>
<reference evidence="2 3" key="1">
    <citation type="submission" date="2019-03" db="EMBL/GenBank/DDBJ databases">
        <title>Sequencing the genomes of 1000 actinobacteria strains.</title>
        <authorList>
            <person name="Klenk H.-P."/>
        </authorList>
    </citation>
    <scope>NUCLEOTIDE SEQUENCE [LARGE SCALE GENOMIC DNA]</scope>
    <source>
        <strain evidence="2 3">DSM 44969</strain>
    </source>
</reference>
<proteinExistence type="predicted"/>
<evidence type="ECO:0000256" key="1">
    <source>
        <dbReference type="SAM" id="MobiDB-lite"/>
    </source>
</evidence>